<dbReference type="EMBL" id="CP002608">
    <property type="protein sequence ID" value="AEB42011.1"/>
    <property type="molecule type" value="Genomic_DNA"/>
</dbReference>
<dbReference type="NCBIfam" id="TIGR00433">
    <property type="entry name" value="bioB"/>
    <property type="match status" value="1"/>
</dbReference>
<keyword evidence="6 13" id="KW-0949">S-adenosyl-L-methionine</keyword>
<evidence type="ECO:0000256" key="4">
    <source>
        <dbReference type="ARBA" id="ARBA00022485"/>
    </source>
</evidence>
<keyword evidence="9 13" id="KW-0093">Biotin biosynthesis</keyword>
<dbReference type="Pfam" id="PF04055">
    <property type="entry name" value="Radical_SAM"/>
    <property type="match status" value="1"/>
</dbReference>
<dbReference type="AlphaFoldDB" id="A0AA34RE19"/>
<feature type="binding site" evidence="13 14">
    <location>
        <position position="61"/>
    </location>
    <ligand>
        <name>[4Fe-4S] cluster</name>
        <dbReference type="ChEBI" id="CHEBI:49883"/>
        <note>4Fe-4S-S-AdoMet</note>
    </ligand>
</feature>
<comment type="pathway">
    <text evidence="1 13">Cofactor biosynthesis; biotin biosynthesis; biotin from 7,8-diaminononanoate: step 2/2.</text>
</comment>
<keyword evidence="7 13" id="KW-0001">2Fe-2S</keyword>
<evidence type="ECO:0000313" key="17">
    <source>
        <dbReference type="Proteomes" id="UP000008305"/>
    </source>
</evidence>
<evidence type="ECO:0000313" key="16">
    <source>
        <dbReference type="EMBL" id="AEB42011.1"/>
    </source>
</evidence>
<comment type="function">
    <text evidence="13">Catalyzes the conversion of dethiobiotin (DTB) to biotin by the insertion of a sulfur atom into dethiobiotin via a radical-based mechanism.</text>
</comment>
<dbReference type="KEGG" id="cpm:G5S_1098"/>
<dbReference type="InterPro" id="IPR024177">
    <property type="entry name" value="Biotin_synthase"/>
</dbReference>
<sequence>MTEDIVLWTLEMLKEVYHTPLFELIHKANATLRKHFPPSELQTCYLVSVKSGGCVEDCAYCAQSSKYQTHVKAEPMMKIVDVLERAKRAKELGVTRICLGASWRNVKDDHFFDRVLTMVKAITDMGLEVCCTLGMLNEEQAAKLYDAGLYAYNHNLDSSPEFYQTIITTRSYQERLDTLDVINKSGISTCCGGIIGMGESVEDRLKLLYMLATRDHIPESIPINMLYPIEGTPLQDQPPLPFWELLRTIATTRIAFPRSMVRLAAGRAFLSIEQQTLCFLCGANSIFYGEKLLTVQNNDVDEDAEMIQTLGLIPRPSFSIQRGNPSCHSSVS</sequence>
<dbReference type="GO" id="GO:0051537">
    <property type="term" value="F:2 iron, 2 sulfur cluster binding"/>
    <property type="evidence" value="ECO:0007669"/>
    <property type="project" value="UniProtKB-KW"/>
</dbReference>
<dbReference type="InterPro" id="IPR006638">
    <property type="entry name" value="Elp3/MiaA/NifB-like_rSAM"/>
</dbReference>
<keyword evidence="10 13" id="KW-0408">Iron</keyword>
<feature type="binding site" evidence="13 14">
    <location>
        <position position="130"/>
    </location>
    <ligand>
        <name>[2Fe-2S] cluster</name>
        <dbReference type="ChEBI" id="CHEBI:190135"/>
    </ligand>
</feature>
<feature type="binding site" evidence="13 14">
    <location>
        <position position="98"/>
    </location>
    <ligand>
        <name>[2Fe-2S] cluster</name>
        <dbReference type="ChEBI" id="CHEBI:190135"/>
    </ligand>
</feature>
<evidence type="ECO:0000256" key="5">
    <source>
        <dbReference type="ARBA" id="ARBA00022679"/>
    </source>
</evidence>
<dbReference type="SFLD" id="SFLDG01060">
    <property type="entry name" value="BATS_domain_containing"/>
    <property type="match status" value="1"/>
</dbReference>
<gene>
    <name evidence="13 16" type="primary">bioB</name>
    <name evidence="16" type="ordered locus">G5S_1098</name>
</gene>
<dbReference type="InterPro" id="IPR010722">
    <property type="entry name" value="BATS_dom"/>
</dbReference>
<dbReference type="SFLD" id="SFLDS00029">
    <property type="entry name" value="Radical_SAM"/>
    <property type="match status" value="1"/>
</dbReference>
<dbReference type="InterPro" id="IPR013785">
    <property type="entry name" value="Aldolase_TIM"/>
</dbReference>
<comment type="subunit">
    <text evidence="13">Homodimer.</text>
</comment>
<dbReference type="InterPro" id="IPR007197">
    <property type="entry name" value="rSAM"/>
</dbReference>
<comment type="similarity">
    <text evidence="2 13">Belongs to the radical SAM superfamily. Biotin synthase family.</text>
</comment>
<comment type="cofactor">
    <cofactor evidence="14">
        <name>[2Fe-2S] cluster</name>
        <dbReference type="ChEBI" id="CHEBI:190135"/>
    </cofactor>
    <text evidence="14">Binds 1 [2Fe-2S] cluster. The cluster is coordinated with 3 cysteines and 1 arginine.</text>
</comment>
<dbReference type="GO" id="GO:0009102">
    <property type="term" value="P:biotin biosynthetic process"/>
    <property type="evidence" value="ECO:0007669"/>
    <property type="project" value="UniProtKB-UniRule"/>
</dbReference>
<dbReference type="Pfam" id="PF06968">
    <property type="entry name" value="BATS"/>
    <property type="match status" value="1"/>
</dbReference>
<dbReference type="Gene3D" id="3.20.20.70">
    <property type="entry name" value="Aldolase class I"/>
    <property type="match status" value="1"/>
</dbReference>
<dbReference type="GeneID" id="99719034"/>
<evidence type="ECO:0000256" key="11">
    <source>
        <dbReference type="ARBA" id="ARBA00023014"/>
    </source>
</evidence>
<dbReference type="PANTHER" id="PTHR22976">
    <property type="entry name" value="BIOTIN SYNTHASE"/>
    <property type="match status" value="1"/>
</dbReference>
<comment type="cofactor">
    <cofactor evidence="13">
        <name>[2Fe-2S] cluster</name>
        <dbReference type="ChEBI" id="CHEBI:190135"/>
    </cofactor>
    <text evidence="13">Binds 1 [2Fe-2S] cluster. The cluster is coordinated with 3 cysteines and 1 arginine.</text>
</comment>
<reference evidence="16 17" key="1">
    <citation type="journal article" date="2011" name="J. Bacteriol.">
        <title>Genome sequence of the obligate intracellular animal pathogen Chlamydia pecorum E58.</title>
        <authorList>
            <person name="Mojica S."/>
            <person name="Huot Creasy H."/>
            <person name="Daugherty S."/>
            <person name="Read T.D."/>
            <person name="Kim T."/>
            <person name="Kaltenboeck B."/>
            <person name="Bavoil P."/>
            <person name="Myers G.S."/>
        </authorList>
    </citation>
    <scope>NUCLEOTIDE SEQUENCE [LARGE SCALE GENOMIC DNA]</scope>
    <source>
        <strain evidence="16 17">E58</strain>
    </source>
</reference>
<feature type="domain" description="Radical SAM core" evidence="15">
    <location>
        <begin position="39"/>
        <end position="264"/>
    </location>
</feature>
<evidence type="ECO:0000256" key="6">
    <source>
        <dbReference type="ARBA" id="ARBA00022691"/>
    </source>
</evidence>
<dbReference type="RefSeq" id="WP_013713089.1">
    <property type="nucleotide sequence ID" value="NC_015408.1"/>
</dbReference>
<accession>A0AA34RE19</accession>
<dbReference type="InterPro" id="IPR058240">
    <property type="entry name" value="rSAM_sf"/>
</dbReference>
<keyword evidence="11 13" id="KW-0411">Iron-sulfur</keyword>
<feature type="binding site" evidence="13 14">
    <location>
        <position position="262"/>
    </location>
    <ligand>
        <name>[2Fe-2S] cluster</name>
        <dbReference type="ChEBI" id="CHEBI:190135"/>
    </ligand>
</feature>
<evidence type="ECO:0000259" key="15">
    <source>
        <dbReference type="PROSITE" id="PS51918"/>
    </source>
</evidence>
<evidence type="ECO:0000256" key="10">
    <source>
        <dbReference type="ARBA" id="ARBA00023004"/>
    </source>
</evidence>
<dbReference type="Proteomes" id="UP000008305">
    <property type="component" value="Chromosome"/>
</dbReference>
<dbReference type="SUPFAM" id="SSF102114">
    <property type="entry name" value="Radical SAM enzymes"/>
    <property type="match status" value="1"/>
</dbReference>
<evidence type="ECO:0000256" key="14">
    <source>
        <dbReference type="PIRSR" id="PIRSR001619-1"/>
    </source>
</evidence>
<evidence type="ECO:0000256" key="3">
    <source>
        <dbReference type="ARBA" id="ARBA00012236"/>
    </source>
</evidence>
<dbReference type="GO" id="GO:0004076">
    <property type="term" value="F:biotin synthase activity"/>
    <property type="evidence" value="ECO:0007669"/>
    <property type="project" value="UniProtKB-UniRule"/>
</dbReference>
<evidence type="ECO:0000256" key="9">
    <source>
        <dbReference type="ARBA" id="ARBA00022756"/>
    </source>
</evidence>
<keyword evidence="8 13" id="KW-0479">Metal-binding</keyword>
<keyword evidence="5 13" id="KW-0808">Transferase</keyword>
<protein>
    <recommendedName>
        <fullName evidence="3 13">Biotin synthase</fullName>
        <ecNumber evidence="3 13">2.8.1.6</ecNumber>
    </recommendedName>
</protein>
<keyword evidence="17" id="KW-1185">Reference proteome</keyword>
<dbReference type="GO" id="GO:0005506">
    <property type="term" value="F:iron ion binding"/>
    <property type="evidence" value="ECO:0007669"/>
    <property type="project" value="UniProtKB-UniRule"/>
</dbReference>
<feature type="binding site" evidence="13 14">
    <location>
        <position position="54"/>
    </location>
    <ligand>
        <name>[4Fe-4S] cluster</name>
        <dbReference type="ChEBI" id="CHEBI:49883"/>
        <note>4Fe-4S-S-AdoMet</note>
    </ligand>
</feature>
<dbReference type="InterPro" id="IPR002684">
    <property type="entry name" value="Biotin_synth/BioAB"/>
</dbReference>
<comment type="catalytic activity">
    <reaction evidence="12 13">
        <text>(4R,5S)-dethiobiotin + (sulfur carrier)-SH + 2 reduced [2Fe-2S]-[ferredoxin] + 2 S-adenosyl-L-methionine = (sulfur carrier)-H + biotin + 2 5'-deoxyadenosine + 2 L-methionine + 2 oxidized [2Fe-2S]-[ferredoxin]</text>
        <dbReference type="Rhea" id="RHEA:22060"/>
        <dbReference type="Rhea" id="RHEA-COMP:10000"/>
        <dbReference type="Rhea" id="RHEA-COMP:10001"/>
        <dbReference type="Rhea" id="RHEA-COMP:14737"/>
        <dbReference type="Rhea" id="RHEA-COMP:14739"/>
        <dbReference type="ChEBI" id="CHEBI:17319"/>
        <dbReference type="ChEBI" id="CHEBI:29917"/>
        <dbReference type="ChEBI" id="CHEBI:33737"/>
        <dbReference type="ChEBI" id="CHEBI:33738"/>
        <dbReference type="ChEBI" id="CHEBI:57586"/>
        <dbReference type="ChEBI" id="CHEBI:57844"/>
        <dbReference type="ChEBI" id="CHEBI:59789"/>
        <dbReference type="ChEBI" id="CHEBI:64428"/>
        <dbReference type="ChEBI" id="CHEBI:149473"/>
        <dbReference type="EC" id="2.8.1.6"/>
    </reaction>
</comment>
<evidence type="ECO:0000256" key="8">
    <source>
        <dbReference type="ARBA" id="ARBA00022723"/>
    </source>
</evidence>
<organism evidence="16 17">
    <name type="scientific">Chlamydia pecorum (strain ATCC VR-628 / DSM 29919 / E58)</name>
    <name type="common">Chlamydophila pecorum</name>
    <dbReference type="NCBI Taxonomy" id="331635"/>
    <lineage>
        <taxon>Bacteria</taxon>
        <taxon>Pseudomonadati</taxon>
        <taxon>Chlamydiota</taxon>
        <taxon>Chlamydiia</taxon>
        <taxon>Chlamydiales</taxon>
        <taxon>Chlamydiaceae</taxon>
        <taxon>Chlamydia/Chlamydophila group</taxon>
        <taxon>Chlamydia</taxon>
    </lineage>
</organism>
<evidence type="ECO:0000256" key="1">
    <source>
        <dbReference type="ARBA" id="ARBA00004942"/>
    </source>
</evidence>
<name>A0AA34RE19_CHLPE</name>
<dbReference type="SMART" id="SM00729">
    <property type="entry name" value="Elp3"/>
    <property type="match status" value="1"/>
</dbReference>
<feature type="binding site" evidence="13 14">
    <location>
        <position position="190"/>
    </location>
    <ligand>
        <name>[2Fe-2S] cluster</name>
        <dbReference type="ChEBI" id="CHEBI:190135"/>
    </ligand>
</feature>
<dbReference type="PROSITE" id="PS51918">
    <property type="entry name" value="RADICAL_SAM"/>
    <property type="match status" value="1"/>
</dbReference>
<feature type="binding site" evidence="13 14">
    <location>
        <position position="58"/>
    </location>
    <ligand>
        <name>[4Fe-4S] cluster</name>
        <dbReference type="ChEBI" id="CHEBI:49883"/>
        <note>4Fe-4S-S-AdoMet</note>
    </ligand>
</feature>
<comment type="cofactor">
    <cofactor evidence="13 14">
        <name>[4Fe-4S] cluster</name>
        <dbReference type="ChEBI" id="CHEBI:49883"/>
    </cofactor>
    <text evidence="13 14">Binds 1 [4Fe-4S] cluster. The cluster is coordinated with 3 cysteines and an exchangeable S-adenosyl-L-methionine.</text>
</comment>
<proteinExistence type="inferred from homology"/>
<evidence type="ECO:0000256" key="13">
    <source>
        <dbReference type="HAMAP-Rule" id="MF_01694"/>
    </source>
</evidence>
<dbReference type="SMART" id="SM00876">
    <property type="entry name" value="BATS"/>
    <property type="match status" value="1"/>
</dbReference>
<dbReference type="HAMAP" id="MF_01694">
    <property type="entry name" value="BioB"/>
    <property type="match status" value="1"/>
</dbReference>
<dbReference type="GO" id="GO:0051539">
    <property type="term" value="F:4 iron, 4 sulfur cluster binding"/>
    <property type="evidence" value="ECO:0007669"/>
    <property type="project" value="UniProtKB-KW"/>
</dbReference>
<keyword evidence="4 13" id="KW-0004">4Fe-4S</keyword>
<evidence type="ECO:0000256" key="7">
    <source>
        <dbReference type="ARBA" id="ARBA00022714"/>
    </source>
</evidence>
<dbReference type="PANTHER" id="PTHR22976:SF2">
    <property type="entry name" value="BIOTIN SYNTHASE, MITOCHONDRIAL"/>
    <property type="match status" value="1"/>
</dbReference>
<dbReference type="PIRSF" id="PIRSF001619">
    <property type="entry name" value="Biotin_synth"/>
    <property type="match status" value="1"/>
</dbReference>
<dbReference type="CDD" id="cd01335">
    <property type="entry name" value="Radical_SAM"/>
    <property type="match status" value="1"/>
</dbReference>
<dbReference type="SFLD" id="SFLDF00272">
    <property type="entry name" value="biotin_synthase"/>
    <property type="match status" value="1"/>
</dbReference>
<evidence type="ECO:0000256" key="12">
    <source>
        <dbReference type="ARBA" id="ARBA00051157"/>
    </source>
</evidence>
<dbReference type="SFLD" id="SFLDG01278">
    <property type="entry name" value="biotin_synthase_like"/>
    <property type="match status" value="1"/>
</dbReference>
<dbReference type="EC" id="2.8.1.6" evidence="3 13"/>
<evidence type="ECO:0000256" key="2">
    <source>
        <dbReference type="ARBA" id="ARBA00010765"/>
    </source>
</evidence>